<dbReference type="AlphaFoldDB" id="A0A5E5P1D8"/>
<sequence length="184" mass="20557">MEQLGNTYEDRFTDPDDQAEPALAFTADALGTGAKGGKAPVAFPEVEDVDLSKPLAPTHDENKGFMRFMPALIKEMNRKGVPFSLDGGSGEITIKGFYKNGAMKLEFSPNDDIVAIDKNGKRKVMTSFDALVKLNYDWWRRSTGRGELLSPDRPWLDEFLEKGWVKRQVIFVPRDEQGPGEDAE</sequence>
<proteinExistence type="predicted"/>
<dbReference type="OrthoDB" id="9104150at2"/>
<accession>A0A5E5P1D8</accession>
<gene>
    <name evidence="1" type="ORF">PAP18089_01322</name>
</gene>
<evidence type="ECO:0000313" key="2">
    <source>
        <dbReference type="Proteomes" id="UP000364291"/>
    </source>
</evidence>
<organism evidence="1 2">
    <name type="scientific">Pandoraea apista</name>
    <dbReference type="NCBI Taxonomy" id="93218"/>
    <lineage>
        <taxon>Bacteria</taxon>
        <taxon>Pseudomonadati</taxon>
        <taxon>Pseudomonadota</taxon>
        <taxon>Betaproteobacteria</taxon>
        <taxon>Burkholderiales</taxon>
        <taxon>Burkholderiaceae</taxon>
        <taxon>Pandoraea</taxon>
    </lineage>
</organism>
<dbReference type="EMBL" id="CABPSX010000002">
    <property type="protein sequence ID" value="VVG70362.1"/>
    <property type="molecule type" value="Genomic_DNA"/>
</dbReference>
<dbReference type="RefSeq" id="WP_150728502.1">
    <property type="nucleotide sequence ID" value="NZ_CABPSX010000002.1"/>
</dbReference>
<reference evidence="1 2" key="1">
    <citation type="submission" date="2019-08" db="EMBL/GenBank/DDBJ databases">
        <authorList>
            <person name="Peeters C."/>
        </authorList>
    </citation>
    <scope>NUCLEOTIDE SEQUENCE [LARGE SCALE GENOMIC DNA]</scope>
    <source>
        <strain evidence="1 2">LMG 18089</strain>
    </source>
</reference>
<protein>
    <submittedName>
        <fullName evidence="1">Uncharacterized protein</fullName>
    </submittedName>
</protein>
<name>A0A5E5P1D8_9BURK</name>
<evidence type="ECO:0000313" key="1">
    <source>
        <dbReference type="EMBL" id="VVG70362.1"/>
    </source>
</evidence>
<dbReference type="Proteomes" id="UP000364291">
    <property type="component" value="Unassembled WGS sequence"/>
</dbReference>